<dbReference type="PROSITE" id="PS50021">
    <property type="entry name" value="CH"/>
    <property type="match status" value="1"/>
</dbReference>
<dbReference type="PANTHER" id="PTHR12509">
    <property type="entry name" value="SPERMATOGENESIS-ASSOCIATED 4-RELATED"/>
    <property type="match status" value="1"/>
</dbReference>
<gene>
    <name evidence="4" type="ORF">POVCU1_049240</name>
    <name evidence="3" type="ORF">POVCU2_0014790</name>
</gene>
<dbReference type="GO" id="GO:0005930">
    <property type="term" value="C:axoneme"/>
    <property type="evidence" value="ECO:0007669"/>
    <property type="project" value="TreeGrafter"/>
</dbReference>
<dbReference type="InterPro" id="IPR001715">
    <property type="entry name" value="CH_dom"/>
</dbReference>
<feature type="region of interest" description="Disordered" evidence="1">
    <location>
        <begin position="136"/>
        <end position="183"/>
    </location>
</feature>
<dbReference type="EMBL" id="FLQU01000202">
    <property type="protein sequence ID" value="SBS82300.1"/>
    <property type="molecule type" value="Genomic_DNA"/>
</dbReference>
<proteinExistence type="predicted"/>
<evidence type="ECO:0000259" key="2">
    <source>
        <dbReference type="PROSITE" id="PS50021"/>
    </source>
</evidence>
<dbReference type="PANTHER" id="PTHR12509:SF9">
    <property type="entry name" value="SPERM FLAGELLAR PROTEIN 1 ISOFORM X1"/>
    <property type="match status" value="1"/>
</dbReference>
<evidence type="ECO:0000313" key="3">
    <source>
        <dbReference type="EMBL" id="SBS82300.1"/>
    </source>
</evidence>
<protein>
    <recommendedName>
        <fullName evidence="2">Calponin-homology (CH) domain-containing protein</fullName>
    </recommendedName>
</protein>
<dbReference type="GO" id="GO:0008017">
    <property type="term" value="F:microtubule binding"/>
    <property type="evidence" value="ECO:0007669"/>
    <property type="project" value="TreeGrafter"/>
</dbReference>
<dbReference type="AlphaFoldDB" id="A0A1A8VSJ6"/>
<dbReference type="Proteomes" id="UP000078546">
    <property type="component" value="Unassembled WGS sequence"/>
</dbReference>
<organism evidence="3 6">
    <name type="scientific">Plasmodium ovale curtisi</name>
    <dbReference type="NCBI Taxonomy" id="864141"/>
    <lineage>
        <taxon>Eukaryota</taxon>
        <taxon>Sar</taxon>
        <taxon>Alveolata</taxon>
        <taxon>Apicomplexa</taxon>
        <taxon>Aconoidasida</taxon>
        <taxon>Haemosporida</taxon>
        <taxon>Plasmodiidae</taxon>
        <taxon>Plasmodium</taxon>
        <taxon>Plasmodium (Plasmodium)</taxon>
    </lineage>
</organism>
<evidence type="ECO:0000256" key="1">
    <source>
        <dbReference type="SAM" id="MobiDB-lite"/>
    </source>
</evidence>
<evidence type="ECO:0000313" key="4">
    <source>
        <dbReference type="EMBL" id="SBS98857.1"/>
    </source>
</evidence>
<feature type="compositionally biased region" description="Basic residues" evidence="1">
    <location>
        <begin position="164"/>
        <end position="180"/>
    </location>
</feature>
<dbReference type="Gene3D" id="1.10.418.10">
    <property type="entry name" value="Calponin-like domain"/>
    <property type="match status" value="1"/>
</dbReference>
<dbReference type="InterPro" id="IPR052111">
    <property type="entry name" value="Spermatogenesis_Ciliary_MAP"/>
</dbReference>
<sequence>MIKNELVKIVSKVKEEELQELYVWLNSFTLSRKIKNIHRDFSDGVLMAELVNTCLPRFVELHNYSKANSVNQKKYNWNTLNEKVFKRLGFKIDKKHVEEIVNCKYMGVEKVLHTFKSQLQKFQNETKDEETDITFNEDLGNSRSQGENKFVQEDNNIVDESVRKKTKEKRKTEKRKKRKKEMPPKCKTKLAFCHHVLHSVTILLICDYPNNDEIVKILRDKIFNLEKLLKIKLPHNRMTSNVGTSHWRAFCKREEPRHDSKIDILNRKIDVLSRMKNY</sequence>
<dbReference type="FunFam" id="1.10.418.10:FF:000059">
    <property type="entry name" value="RIKEN cDNA 6430531B16 gene"/>
    <property type="match status" value="1"/>
</dbReference>
<dbReference type="InterPro" id="IPR036872">
    <property type="entry name" value="CH_dom_sf"/>
</dbReference>
<reference evidence="5 6" key="2">
    <citation type="submission" date="2016-05" db="EMBL/GenBank/DDBJ databases">
        <authorList>
            <person name="Naeem Raeece"/>
        </authorList>
    </citation>
    <scope>NUCLEOTIDE SEQUENCE [LARGE SCALE GENOMIC DNA]</scope>
</reference>
<evidence type="ECO:0000313" key="5">
    <source>
        <dbReference type="Proteomes" id="UP000078546"/>
    </source>
</evidence>
<dbReference type="Proteomes" id="UP000078560">
    <property type="component" value="Unassembled WGS sequence"/>
</dbReference>
<dbReference type="EMBL" id="FLQV01000984">
    <property type="protein sequence ID" value="SBS98857.1"/>
    <property type="molecule type" value="Genomic_DNA"/>
</dbReference>
<dbReference type="SUPFAM" id="SSF47576">
    <property type="entry name" value="Calponin-homology domain, CH-domain"/>
    <property type="match status" value="1"/>
</dbReference>
<evidence type="ECO:0000313" key="6">
    <source>
        <dbReference type="Proteomes" id="UP000078560"/>
    </source>
</evidence>
<accession>A0A1A8VSJ6</accession>
<name>A0A1A8VSJ6_PLAOA</name>
<feature type="domain" description="Calponin-homology (CH)" evidence="2">
    <location>
        <begin position="15"/>
        <end position="123"/>
    </location>
</feature>
<dbReference type="Pfam" id="PF06294">
    <property type="entry name" value="CH_2"/>
    <property type="match status" value="1"/>
</dbReference>
<dbReference type="InterPro" id="IPR010441">
    <property type="entry name" value="CH_2"/>
</dbReference>
<reference evidence="3" key="1">
    <citation type="submission" date="2016-05" db="EMBL/GenBank/DDBJ databases">
        <authorList>
            <person name="Lavstsen T."/>
            <person name="Jespersen J.S."/>
        </authorList>
    </citation>
    <scope>NUCLEOTIDE SEQUENCE [LARGE SCALE GENOMIC DNA]</scope>
</reference>
<dbReference type="GO" id="GO:0051493">
    <property type="term" value="P:regulation of cytoskeleton organization"/>
    <property type="evidence" value="ECO:0007669"/>
    <property type="project" value="TreeGrafter"/>
</dbReference>